<dbReference type="FunFam" id="3.40.50.300:FF:000437">
    <property type="entry name" value="ATP-dependent DNA helicase DinG"/>
    <property type="match status" value="1"/>
</dbReference>
<dbReference type="HAMAP" id="MF_02205">
    <property type="entry name" value="DinG_proteobact"/>
    <property type="match status" value="1"/>
</dbReference>
<feature type="binding site" evidence="11">
    <location>
        <position position="212"/>
    </location>
    <ligand>
        <name>[4Fe-4S] cluster</name>
        <dbReference type="ChEBI" id="CHEBI:49883"/>
    </ligand>
</feature>
<evidence type="ECO:0000256" key="3">
    <source>
        <dbReference type="ARBA" id="ARBA00022741"/>
    </source>
</evidence>
<evidence type="ECO:0000256" key="9">
    <source>
        <dbReference type="ARBA" id="ARBA00023125"/>
    </source>
</evidence>
<proteinExistence type="inferred from homology"/>
<comment type="cofactor">
    <cofactor evidence="11">
        <name>[4Fe-4S] cluster</name>
        <dbReference type="ChEBI" id="CHEBI:49883"/>
    </cofactor>
    <text evidence="11">Binds 1 [4Fe-4S] cluster.</text>
</comment>
<feature type="binding site" evidence="11">
    <location>
        <position position="201"/>
    </location>
    <ligand>
        <name>[4Fe-4S] cluster</name>
        <dbReference type="ChEBI" id="CHEBI:49883"/>
    </ligand>
</feature>
<dbReference type="Proteomes" id="UP000273143">
    <property type="component" value="Chromosome"/>
</dbReference>
<dbReference type="Gene3D" id="3.40.50.300">
    <property type="entry name" value="P-loop containing nucleotide triphosphate hydrolases"/>
    <property type="match status" value="2"/>
</dbReference>
<evidence type="ECO:0000256" key="1">
    <source>
        <dbReference type="ARBA" id="ARBA00022485"/>
    </source>
</evidence>
<comment type="function">
    <text evidence="11">DNA-dependent ATPase and 5'-3' DNA helicase. Unwinds D-loops, R-loops, forked DNA and G-quadruplex DNA.</text>
</comment>
<keyword evidence="6 11" id="KW-0067">ATP-binding</keyword>
<keyword evidence="3 11" id="KW-0547">Nucleotide-binding</keyword>
<dbReference type="GO" id="GO:0009432">
    <property type="term" value="P:SOS response"/>
    <property type="evidence" value="ECO:0007669"/>
    <property type="project" value="TreeGrafter"/>
</dbReference>
<feature type="binding site" evidence="11">
    <location>
        <position position="129"/>
    </location>
    <ligand>
        <name>[4Fe-4S] cluster</name>
        <dbReference type="ChEBI" id="CHEBI:49883"/>
    </ligand>
</feature>
<dbReference type="FunFam" id="3.40.50.300:FF:001058">
    <property type="entry name" value="ATP-dependent DNA helicase DinG"/>
    <property type="match status" value="1"/>
</dbReference>
<organism evidence="13 14">
    <name type="scientific">Entomomonas moraniae</name>
    <dbReference type="NCBI Taxonomy" id="2213226"/>
    <lineage>
        <taxon>Bacteria</taxon>
        <taxon>Pseudomonadati</taxon>
        <taxon>Pseudomonadota</taxon>
        <taxon>Gammaproteobacteria</taxon>
        <taxon>Pseudomonadales</taxon>
        <taxon>Pseudomonadaceae</taxon>
        <taxon>Entomomonas</taxon>
    </lineage>
</organism>
<dbReference type="SMART" id="SM00491">
    <property type="entry name" value="HELICc2"/>
    <property type="match status" value="1"/>
</dbReference>
<dbReference type="InterPro" id="IPR006555">
    <property type="entry name" value="ATP-dep_Helicase_C"/>
</dbReference>
<keyword evidence="8 11" id="KW-0411">Iron-sulfur</keyword>
<keyword evidence="7 11" id="KW-0408">Iron</keyword>
<reference evidence="14" key="1">
    <citation type="submission" date="2018-06" db="EMBL/GenBank/DDBJ databases">
        <title>Complete genome of Pseudomonas insecticola strain QZS01.</title>
        <authorList>
            <person name="Wang J."/>
            <person name="Su Q."/>
        </authorList>
    </citation>
    <scope>NUCLEOTIDE SEQUENCE [LARGE SCALE GENOMIC DNA]</scope>
    <source>
        <strain evidence="14">QZS01</strain>
    </source>
</reference>
<keyword evidence="10 11" id="KW-0413">Isomerase</keyword>
<dbReference type="GO" id="GO:0016887">
    <property type="term" value="F:ATP hydrolysis activity"/>
    <property type="evidence" value="ECO:0007669"/>
    <property type="project" value="RHEA"/>
</dbReference>
<dbReference type="InterPro" id="IPR014013">
    <property type="entry name" value="Helic_SF1/SF2_ATP-bd_DinG/Rad3"/>
</dbReference>
<gene>
    <name evidence="11 13" type="primary">dinG</name>
    <name evidence="13" type="ORF">DM558_08160</name>
</gene>
<dbReference type="GO" id="GO:0043139">
    <property type="term" value="F:5'-3' DNA helicase activity"/>
    <property type="evidence" value="ECO:0007669"/>
    <property type="project" value="UniProtKB-UniRule"/>
</dbReference>
<evidence type="ECO:0000256" key="2">
    <source>
        <dbReference type="ARBA" id="ARBA00022723"/>
    </source>
</evidence>
<feature type="domain" description="Helicase ATP-binding" evidence="12">
    <location>
        <begin position="15"/>
        <end position="335"/>
    </location>
</feature>
<evidence type="ECO:0000256" key="7">
    <source>
        <dbReference type="ARBA" id="ARBA00023004"/>
    </source>
</evidence>
<dbReference type="PANTHER" id="PTHR11472">
    <property type="entry name" value="DNA REPAIR DEAD HELICASE RAD3/XP-D SUBFAMILY MEMBER"/>
    <property type="match status" value="1"/>
</dbReference>
<comment type="similarity">
    <text evidence="11">Belongs to the helicase family. DinG subfamily. Type 1 sub-subfamily.</text>
</comment>
<evidence type="ECO:0000256" key="8">
    <source>
        <dbReference type="ARBA" id="ARBA00023014"/>
    </source>
</evidence>
<evidence type="ECO:0000256" key="4">
    <source>
        <dbReference type="ARBA" id="ARBA00022801"/>
    </source>
</evidence>
<evidence type="ECO:0000256" key="10">
    <source>
        <dbReference type="ARBA" id="ARBA00023235"/>
    </source>
</evidence>
<dbReference type="Pfam" id="PF13307">
    <property type="entry name" value="Helicase_C_2"/>
    <property type="match status" value="1"/>
</dbReference>
<comment type="catalytic activity">
    <reaction evidence="11">
        <text>ATP + H2O = ADP + phosphate + H(+)</text>
        <dbReference type="Rhea" id="RHEA:13065"/>
        <dbReference type="ChEBI" id="CHEBI:15377"/>
        <dbReference type="ChEBI" id="CHEBI:15378"/>
        <dbReference type="ChEBI" id="CHEBI:30616"/>
        <dbReference type="ChEBI" id="CHEBI:43474"/>
        <dbReference type="ChEBI" id="CHEBI:456216"/>
        <dbReference type="EC" id="5.6.2.3"/>
    </reaction>
</comment>
<protein>
    <recommendedName>
        <fullName evidence="11">ATP-dependent DNA helicase DinG</fullName>
        <ecNumber evidence="11">5.6.2.3</ecNumber>
    </recommendedName>
    <alternativeName>
        <fullName evidence="11">DNA 5'-3' helicase DinG</fullName>
    </alternativeName>
</protein>
<dbReference type="PANTHER" id="PTHR11472:SF59">
    <property type="entry name" value="ATP-DEPENDENT DNA HELICASE DING"/>
    <property type="match status" value="1"/>
</dbReference>
<evidence type="ECO:0000256" key="5">
    <source>
        <dbReference type="ARBA" id="ARBA00022806"/>
    </source>
</evidence>
<dbReference type="InterPro" id="IPR039000">
    <property type="entry name" value="DinG_proteobact"/>
</dbReference>
<dbReference type="EC" id="5.6.2.3" evidence="11"/>
<sequence>MLSNELKTTIQQAYSTFLDKKGLKPRYGQRLMIAEIAKVFGTIKTDEKNQRVNDPAIIAVEAGTGTGKTVAYTLASIPCAQFEEKKLIISTATIALQEQIIYKDLPDIAKNTELKFSYALAKGRGRYLCLTKLDRLLQEDQYGTEFLFEDTSQPAEKIDTDFYKSMLDKLAGGRWNGDRDDWKDPITDEVWQTITTDHSQCSNRLCTNFQQCPFFKARQQLDEADVIVTNHDMVLSDLALGGGMILPAPQESIYIFDEGHHLADKAINHFAHFTRLQSTSDWLDQTAKTLTKLLKQYAPAGDFGKILEKVPELIPSLKEQLHFMLTTLTQLFTIPEPPNDQQEPARYRFAHGVVPDEITNQATELKKGFTLLVDYLTRLAEQLKQAIDGKASLSIPSYVAEDWYPAFAALLARAEGNWELWATFSLIDKEGVAPHARWLTLFTSGNYLDIEVNASPILAADTLRRCLWNTAHGALLTSATLTALGKFDRIKMQAGLPDSTVTCVVPSPFQYEEVGLLRVPKALADPRDAKEHTDDIIKLIPELTKDNKGSLVLFSSKKQMQDVFSGLSKDQQKSILMQSSYSKQELLKQHKARIDKGSTSILFGLASLAEGVDLPGEYCEHVIIAKIPFAVPDDPIEASLAEWIEKRGGNPFMEITVPDASLRLVQACGRLIRTEQDKGTITLLDRRIIQNKSYGKALLNALPPFRREFF</sequence>
<dbReference type="Pfam" id="PF06733">
    <property type="entry name" value="DEAD_2"/>
    <property type="match status" value="1"/>
</dbReference>
<dbReference type="GO" id="GO:0051539">
    <property type="term" value="F:4 iron, 4 sulfur cluster binding"/>
    <property type="evidence" value="ECO:0007669"/>
    <property type="project" value="UniProtKB-UniRule"/>
</dbReference>
<keyword evidence="4 11" id="KW-0378">Hydrolase</keyword>
<dbReference type="GO" id="GO:0005524">
    <property type="term" value="F:ATP binding"/>
    <property type="evidence" value="ECO:0007669"/>
    <property type="project" value="UniProtKB-UniRule"/>
</dbReference>
<dbReference type="GO" id="GO:0046872">
    <property type="term" value="F:metal ion binding"/>
    <property type="evidence" value="ECO:0007669"/>
    <property type="project" value="UniProtKB-KW"/>
</dbReference>
<dbReference type="InterPro" id="IPR010614">
    <property type="entry name" value="RAD3-like_helicase_DEAD"/>
</dbReference>
<dbReference type="AlphaFoldDB" id="A0A3S9XEQ6"/>
<keyword evidence="5 11" id="KW-0347">Helicase</keyword>
<keyword evidence="2 11" id="KW-0479">Metal-binding</keyword>
<dbReference type="PROSITE" id="PS51193">
    <property type="entry name" value="HELICASE_ATP_BIND_2"/>
    <property type="match status" value="1"/>
</dbReference>
<dbReference type="SUPFAM" id="SSF52540">
    <property type="entry name" value="P-loop containing nucleoside triphosphate hydrolases"/>
    <property type="match status" value="1"/>
</dbReference>
<feature type="binding site" evidence="11">
    <location>
        <position position="206"/>
    </location>
    <ligand>
        <name>[4Fe-4S] cluster</name>
        <dbReference type="ChEBI" id="CHEBI:49883"/>
    </ligand>
</feature>
<name>A0A3S9XEQ6_9GAMM</name>
<keyword evidence="1 11" id="KW-0004">4Fe-4S</keyword>
<keyword evidence="9 11" id="KW-0238">DNA-binding</keyword>
<dbReference type="GO" id="GO:0003677">
    <property type="term" value="F:DNA binding"/>
    <property type="evidence" value="ECO:0007669"/>
    <property type="project" value="UniProtKB-UniRule"/>
</dbReference>
<evidence type="ECO:0000256" key="11">
    <source>
        <dbReference type="HAMAP-Rule" id="MF_02205"/>
    </source>
</evidence>
<dbReference type="GO" id="GO:0006281">
    <property type="term" value="P:DNA repair"/>
    <property type="evidence" value="ECO:0007669"/>
    <property type="project" value="TreeGrafter"/>
</dbReference>
<dbReference type="GO" id="GO:0033677">
    <property type="term" value="F:DNA/RNA helicase activity"/>
    <property type="evidence" value="ECO:0007669"/>
    <property type="project" value="TreeGrafter"/>
</dbReference>
<dbReference type="KEGG" id="emo:DM558_08160"/>
<accession>A0A3S9XEQ6</accession>
<evidence type="ECO:0000313" key="14">
    <source>
        <dbReference type="Proteomes" id="UP000273143"/>
    </source>
</evidence>
<evidence type="ECO:0000313" key="13">
    <source>
        <dbReference type="EMBL" id="AZS50756.1"/>
    </source>
</evidence>
<dbReference type="NCBIfam" id="NF008729">
    <property type="entry name" value="PRK11747.1"/>
    <property type="match status" value="1"/>
</dbReference>
<evidence type="ECO:0000256" key="6">
    <source>
        <dbReference type="ARBA" id="ARBA00022840"/>
    </source>
</evidence>
<dbReference type="InterPro" id="IPR045028">
    <property type="entry name" value="DinG/Rad3-like"/>
</dbReference>
<dbReference type="EMBL" id="CP029822">
    <property type="protein sequence ID" value="AZS50756.1"/>
    <property type="molecule type" value="Genomic_DNA"/>
</dbReference>
<evidence type="ECO:0000259" key="12">
    <source>
        <dbReference type="PROSITE" id="PS51193"/>
    </source>
</evidence>
<dbReference type="RefSeq" id="WP_127163336.1">
    <property type="nucleotide sequence ID" value="NZ_CP029822.1"/>
</dbReference>
<dbReference type="InterPro" id="IPR027417">
    <property type="entry name" value="P-loop_NTPase"/>
</dbReference>
<keyword evidence="14" id="KW-1185">Reference proteome</keyword>